<feature type="region of interest" description="Disordered" evidence="1">
    <location>
        <begin position="105"/>
        <end position="166"/>
    </location>
</feature>
<feature type="compositionally biased region" description="Acidic residues" evidence="1">
    <location>
        <begin position="460"/>
        <end position="470"/>
    </location>
</feature>
<evidence type="ECO:0000313" key="3">
    <source>
        <dbReference type="Proteomes" id="UP000593566"/>
    </source>
</evidence>
<reference evidence="2 3" key="1">
    <citation type="journal article" date="2020" name="Genomics">
        <title>Complete, high-quality genomes from long-read metagenomic sequencing of two wolf lichen thalli reveals enigmatic genome architecture.</title>
        <authorList>
            <person name="McKenzie S.K."/>
            <person name="Walston R.F."/>
            <person name="Allen J.L."/>
        </authorList>
    </citation>
    <scope>NUCLEOTIDE SEQUENCE [LARGE SCALE GENOMIC DNA]</scope>
    <source>
        <strain evidence="2">WasteWater1</strain>
    </source>
</reference>
<proteinExistence type="predicted"/>
<feature type="compositionally biased region" description="Low complexity" evidence="1">
    <location>
        <begin position="14"/>
        <end position="25"/>
    </location>
</feature>
<feature type="compositionally biased region" description="Basic and acidic residues" evidence="1">
    <location>
        <begin position="282"/>
        <end position="292"/>
    </location>
</feature>
<sequence length="683" mass="72696">MASPNEVKLSEQQSSNSNPTTPTSPATVEFPSAEIAGNEAQEEDEAAVLIPVADASDMENRHSEQVQGDSNRLVSDTAVMVISAGAINPQQRTLTEAAEAVPPHLISSTSDDLGADDAEQSDFNDEEGSDTDQDGTWDAIDLGPTAPTGEQAGNSIAGHGEAPSSMIREGSTSIVDNMEEYVIDGPTIIEGVLIEDSEDDRRTPALTSSERSVCDNHRPITPTATGFCHDDGEYGTSEVARPTGSDHGEEETRGSVTATSAGADDGNGDSSSSVIPASASPDHGDVESREPEMAMLVGSEQAGEMNDGSIYSSAASEGTPAPSQENDIPDESSSPMEATPSKTTEEGENQETAATPAHDVGEIASQADTETDHGHEVDLLAPKIPESPLHPTLPLGGGSNLFDIGEGEVQEPATAPTQELEDETASQADLEFDHSQEEVLLHASEIPESPLRPSSPLGEDPNDSDLDEGEAAPNPVARVSMLTGYRRPEGRGLNAGDNTERHIGGTTEDVGDNEADQGASRDPNPTDQDQPITDVRDRDAETVHLRIQYLVERSKRCKASICISVPSTITYRSLEQVILDALRQHGEFKNPHPIHADAQISRLIAVLTEKTVDTPGFCRERELTDENLQSTLELMTNRSIYDVVKVQFVPGTNGEVRPRKATGKVREDLEKPVGSEDGEVRPR</sequence>
<evidence type="ECO:0000313" key="2">
    <source>
        <dbReference type="EMBL" id="KAF6221967.1"/>
    </source>
</evidence>
<dbReference type="EMBL" id="JACCJB010000013">
    <property type="protein sequence ID" value="KAF6221967.1"/>
    <property type="molecule type" value="Genomic_DNA"/>
</dbReference>
<feature type="region of interest" description="Disordered" evidence="1">
    <location>
        <begin position="1"/>
        <end position="30"/>
    </location>
</feature>
<gene>
    <name evidence="2" type="ORF">HO133_001935</name>
</gene>
<evidence type="ECO:0000256" key="1">
    <source>
        <dbReference type="SAM" id="MobiDB-lite"/>
    </source>
</evidence>
<dbReference type="GeneID" id="59330349"/>
<feature type="compositionally biased region" description="Basic and acidic residues" evidence="1">
    <location>
        <begin position="244"/>
        <end position="253"/>
    </location>
</feature>
<comment type="caution">
    <text evidence="2">The sequence shown here is derived from an EMBL/GenBank/DDBJ whole genome shotgun (WGS) entry which is preliminary data.</text>
</comment>
<feature type="compositionally biased region" description="Basic and acidic residues" evidence="1">
    <location>
        <begin position="431"/>
        <end position="440"/>
    </location>
</feature>
<dbReference type="AlphaFoldDB" id="A0A8H6CEF8"/>
<feature type="compositionally biased region" description="Acidic residues" evidence="1">
    <location>
        <begin position="113"/>
        <end position="135"/>
    </location>
</feature>
<name>A0A8H6CEF8_9LECA</name>
<dbReference type="Proteomes" id="UP000593566">
    <property type="component" value="Unassembled WGS sequence"/>
</dbReference>
<feature type="compositionally biased region" description="Basic and acidic residues" evidence="1">
    <location>
        <begin position="664"/>
        <end position="683"/>
    </location>
</feature>
<feature type="compositionally biased region" description="Polar residues" evidence="1">
    <location>
        <begin position="309"/>
        <end position="342"/>
    </location>
</feature>
<organism evidence="2 3">
    <name type="scientific">Letharia lupina</name>
    <dbReference type="NCBI Taxonomy" id="560253"/>
    <lineage>
        <taxon>Eukaryota</taxon>
        <taxon>Fungi</taxon>
        <taxon>Dikarya</taxon>
        <taxon>Ascomycota</taxon>
        <taxon>Pezizomycotina</taxon>
        <taxon>Lecanoromycetes</taxon>
        <taxon>OSLEUM clade</taxon>
        <taxon>Lecanoromycetidae</taxon>
        <taxon>Lecanorales</taxon>
        <taxon>Lecanorineae</taxon>
        <taxon>Parmeliaceae</taxon>
        <taxon>Letharia</taxon>
    </lineage>
</organism>
<feature type="compositionally biased region" description="Low complexity" evidence="1">
    <location>
        <begin position="257"/>
        <end position="281"/>
    </location>
</feature>
<protein>
    <submittedName>
        <fullName evidence="2">Uncharacterized protein</fullName>
    </submittedName>
</protein>
<accession>A0A8H6CEF8</accession>
<dbReference type="RefSeq" id="XP_037151402.1">
    <property type="nucleotide sequence ID" value="XM_037292863.1"/>
</dbReference>
<keyword evidence="3" id="KW-1185">Reference proteome</keyword>
<feature type="region of interest" description="Disordered" evidence="1">
    <location>
        <begin position="655"/>
        <end position="683"/>
    </location>
</feature>
<feature type="region of interest" description="Disordered" evidence="1">
    <location>
        <begin position="199"/>
        <end position="539"/>
    </location>
</feature>